<evidence type="ECO:0000313" key="9">
    <source>
        <dbReference type="EMBL" id="GAN81462.1"/>
    </source>
</evidence>
<dbReference type="EMBL" id="BANC01000094">
    <property type="protein sequence ID" value="GAN81462.1"/>
    <property type="molecule type" value="Genomic_DNA"/>
</dbReference>
<dbReference type="Gene3D" id="1.10.1740.10">
    <property type="match status" value="1"/>
</dbReference>
<protein>
    <submittedName>
        <fullName evidence="9">Uncharacterized protein</fullName>
    </submittedName>
</protein>
<dbReference type="InterPro" id="IPR036388">
    <property type="entry name" value="WH-like_DNA-bd_sf"/>
</dbReference>
<proteinExistence type="inferred from homology"/>
<name>A0A0D6PIG9_9PROT</name>
<gene>
    <name evidence="9" type="ORF">Aam_096_021</name>
</gene>
<dbReference type="AlphaFoldDB" id="A0A0D6PIG9"/>
<dbReference type="PANTHER" id="PTHR30376:SF3">
    <property type="entry name" value="RNA POLYMERASE SIGMA FACTOR RPOH"/>
    <property type="match status" value="1"/>
</dbReference>
<dbReference type="Proteomes" id="UP000032668">
    <property type="component" value="Unassembled WGS sequence"/>
</dbReference>
<dbReference type="GO" id="GO:0003677">
    <property type="term" value="F:DNA binding"/>
    <property type="evidence" value="ECO:0007669"/>
    <property type="project" value="UniProtKB-KW"/>
</dbReference>
<keyword evidence="10" id="KW-1185">Reference proteome</keyword>
<dbReference type="SUPFAM" id="SSF88659">
    <property type="entry name" value="Sigma3 and sigma4 domains of RNA polymerase sigma factors"/>
    <property type="match status" value="1"/>
</dbReference>
<dbReference type="InterPro" id="IPR050813">
    <property type="entry name" value="Sigma-70_Factor"/>
</dbReference>
<dbReference type="InterPro" id="IPR014284">
    <property type="entry name" value="RNA_pol_sigma-70_dom"/>
</dbReference>
<dbReference type="Pfam" id="PF04542">
    <property type="entry name" value="Sigma70_r2"/>
    <property type="match status" value="1"/>
</dbReference>
<dbReference type="CDD" id="cd06171">
    <property type="entry name" value="Sigma70_r4"/>
    <property type="match status" value="1"/>
</dbReference>
<evidence type="ECO:0000256" key="1">
    <source>
        <dbReference type="ARBA" id="ARBA00007788"/>
    </source>
</evidence>
<evidence type="ECO:0000256" key="3">
    <source>
        <dbReference type="ARBA" id="ARBA00023082"/>
    </source>
</evidence>
<keyword evidence="2" id="KW-0805">Transcription regulation</keyword>
<organism evidence="9 10">
    <name type="scientific">Acidocella aminolytica 101 = DSM 11237</name>
    <dbReference type="NCBI Taxonomy" id="1120923"/>
    <lineage>
        <taxon>Bacteria</taxon>
        <taxon>Pseudomonadati</taxon>
        <taxon>Pseudomonadota</taxon>
        <taxon>Alphaproteobacteria</taxon>
        <taxon>Acetobacterales</taxon>
        <taxon>Acidocellaceae</taxon>
        <taxon>Acidocella</taxon>
    </lineage>
</organism>
<evidence type="ECO:0000256" key="4">
    <source>
        <dbReference type="ARBA" id="ARBA00023125"/>
    </source>
</evidence>
<dbReference type="InterPro" id="IPR013325">
    <property type="entry name" value="RNA_pol_sigma_r2"/>
</dbReference>
<evidence type="ECO:0000256" key="2">
    <source>
        <dbReference type="ARBA" id="ARBA00023015"/>
    </source>
</evidence>
<reference evidence="9 10" key="1">
    <citation type="submission" date="2012-11" db="EMBL/GenBank/DDBJ databases">
        <title>Whole genome sequence of Acidocella aminolytica 101 = DSM 11237.</title>
        <authorList>
            <person name="Azuma Y."/>
            <person name="Higashiura N."/>
            <person name="Hirakawa H."/>
            <person name="Matsushita K."/>
        </authorList>
    </citation>
    <scope>NUCLEOTIDE SEQUENCE [LARGE SCALE GENOMIC DNA]</scope>
    <source>
        <strain evidence="10">101 / DSM 11237</strain>
    </source>
</reference>
<keyword evidence="5" id="KW-0804">Transcription</keyword>
<dbReference type="PRINTS" id="PR00046">
    <property type="entry name" value="SIGMA70FCT"/>
</dbReference>
<evidence type="ECO:0000259" key="7">
    <source>
        <dbReference type="Pfam" id="PF04542"/>
    </source>
</evidence>
<comment type="similarity">
    <text evidence="1">Belongs to the sigma-70 factor family.</text>
</comment>
<feature type="region of interest" description="Disordered" evidence="6">
    <location>
        <begin position="92"/>
        <end position="113"/>
    </location>
</feature>
<keyword evidence="3" id="KW-0731">Sigma factor</keyword>
<dbReference type="InterPro" id="IPR007627">
    <property type="entry name" value="RNA_pol_sigma70_r2"/>
</dbReference>
<evidence type="ECO:0000259" key="8">
    <source>
        <dbReference type="Pfam" id="PF04545"/>
    </source>
</evidence>
<evidence type="ECO:0000256" key="6">
    <source>
        <dbReference type="SAM" id="MobiDB-lite"/>
    </source>
</evidence>
<comment type="caution">
    <text evidence="9">The sequence shown here is derived from an EMBL/GenBank/DDBJ whole genome shotgun (WGS) entry which is preliminary data.</text>
</comment>
<dbReference type="SUPFAM" id="SSF88946">
    <property type="entry name" value="Sigma2 domain of RNA polymerase sigma factors"/>
    <property type="match status" value="1"/>
</dbReference>
<dbReference type="Pfam" id="PF04545">
    <property type="entry name" value="Sigma70_r4"/>
    <property type="match status" value="1"/>
</dbReference>
<dbReference type="NCBIfam" id="TIGR02937">
    <property type="entry name" value="sigma70-ECF"/>
    <property type="match status" value="1"/>
</dbReference>
<keyword evidence="4" id="KW-0238">DNA-binding</keyword>
<dbReference type="InterPro" id="IPR007630">
    <property type="entry name" value="RNA_pol_sigma70_r4"/>
</dbReference>
<dbReference type="GO" id="GO:0006352">
    <property type="term" value="P:DNA-templated transcription initiation"/>
    <property type="evidence" value="ECO:0007669"/>
    <property type="project" value="InterPro"/>
</dbReference>
<dbReference type="PANTHER" id="PTHR30376">
    <property type="entry name" value="SIGMA FACTOR RPOH HEAT SHOCK RELATED"/>
    <property type="match status" value="1"/>
</dbReference>
<evidence type="ECO:0000256" key="5">
    <source>
        <dbReference type="ARBA" id="ARBA00023163"/>
    </source>
</evidence>
<dbReference type="GO" id="GO:0016987">
    <property type="term" value="F:sigma factor activity"/>
    <property type="evidence" value="ECO:0007669"/>
    <property type="project" value="UniProtKB-KW"/>
</dbReference>
<dbReference type="Gene3D" id="1.10.10.10">
    <property type="entry name" value="Winged helix-like DNA-binding domain superfamily/Winged helix DNA-binding domain"/>
    <property type="match status" value="1"/>
</dbReference>
<evidence type="ECO:0000313" key="10">
    <source>
        <dbReference type="Proteomes" id="UP000032668"/>
    </source>
</evidence>
<accession>A0A0D6PIG9</accession>
<feature type="domain" description="RNA polymerase sigma-70 region 4" evidence="8">
    <location>
        <begin position="159"/>
        <end position="202"/>
    </location>
</feature>
<dbReference type="InterPro" id="IPR013324">
    <property type="entry name" value="RNA_pol_sigma_r3/r4-like"/>
</dbReference>
<dbReference type="InterPro" id="IPR000943">
    <property type="entry name" value="RNA_pol_sigma70"/>
</dbReference>
<dbReference type="STRING" id="1120923.SAMN02746095_01874"/>
<dbReference type="RefSeq" id="WP_048879850.1">
    <property type="nucleotide sequence ID" value="NZ_BANC01000094.1"/>
</dbReference>
<feature type="domain" description="RNA polymerase sigma-70 region 2" evidence="7">
    <location>
        <begin position="11"/>
        <end position="81"/>
    </location>
</feature>
<sequence>MQQTLPKNTDLVLKYRPLAAKLARKSYVDYEDLAYFDLLDLQQVALIGSFKAANKYDPKKASFGTYSRFWIKAELEQFVRENISTVKTPKGVKGVADEGLNQPSLQKDGESAENALQDTLISDPEDDPKSVVLCGMERAQLSFEQDAIARWMLREAEKALKPREAEVYRYRRIKGETLNAISSRLEVSLERVRQIEVKAQEKIDAALKALNQALEDGSLIIPWGEINKQFNNAYRTCGNARKKLTPQNGWRPVLTDIHKEILKTRWLLEPYKPGHSAALPGQSRKTHNRESLESLAQRLPLPSSRFTDPVDHVRQLEIEALRYVAGGWGAPAYDPADNATRRAGWGCAGRGLSSTVADEGALEARRMATRAAEAKKAAERLAARQRARAARLTWAT</sequence>